<reference evidence="4" key="1">
    <citation type="journal article" date="2014" name="Nat. Commun.">
        <title>Genome sequence of mungbean and insights into evolution within Vigna species.</title>
        <authorList>
            <person name="Kang Y.J."/>
            <person name="Kim S.K."/>
            <person name="Kim M.Y."/>
            <person name="Lestari P."/>
            <person name="Kim K.H."/>
            <person name="Ha B.K."/>
            <person name="Jun T.H."/>
            <person name="Hwang W.J."/>
            <person name="Lee T."/>
            <person name="Lee J."/>
            <person name="Shim S."/>
            <person name="Yoon M.Y."/>
            <person name="Jang Y.E."/>
            <person name="Han K.S."/>
            <person name="Taeprayoon P."/>
            <person name="Yoon N."/>
            <person name="Somta P."/>
            <person name="Tanya P."/>
            <person name="Kim K.S."/>
            <person name="Gwag J.G."/>
            <person name="Moon J.K."/>
            <person name="Lee Y.H."/>
            <person name="Park B.S."/>
            <person name="Bombarely A."/>
            <person name="Doyle J.J."/>
            <person name="Jackson S.A."/>
            <person name="Schafleitner R."/>
            <person name="Srinives P."/>
            <person name="Varshney R.K."/>
            <person name="Lee S.H."/>
        </authorList>
    </citation>
    <scope>NUCLEOTIDE SEQUENCE [LARGE SCALE GENOMIC DNA]</scope>
    <source>
        <strain evidence="4">cv. VC1973A</strain>
    </source>
</reference>
<dbReference type="InterPro" id="IPR002902">
    <property type="entry name" value="GNK2"/>
</dbReference>
<evidence type="ECO:0000313" key="5">
    <source>
        <dbReference type="RefSeq" id="XP_014511958.1"/>
    </source>
</evidence>
<dbReference type="Proteomes" id="UP000087766">
    <property type="component" value="Chromosome 8"/>
</dbReference>
<reference evidence="5" key="2">
    <citation type="submission" date="2025-08" db="UniProtKB">
        <authorList>
            <consortium name="RefSeq"/>
        </authorList>
    </citation>
    <scope>IDENTIFICATION</scope>
    <source>
        <tissue evidence="5">Leaf</tissue>
    </source>
</reference>
<dbReference type="PANTHER" id="PTHR32099:SF103">
    <property type="entry name" value="GNK2-HOMOLOGOUS DOMAIN-CONTAINING PROTEIN"/>
    <property type="match status" value="1"/>
</dbReference>
<name>A0A1S3V0U5_VIGRR</name>
<dbReference type="PROSITE" id="PS51473">
    <property type="entry name" value="GNK2"/>
    <property type="match status" value="1"/>
</dbReference>
<dbReference type="AlphaFoldDB" id="A0A1S3V0U5"/>
<gene>
    <name evidence="5" type="primary">LOC106770675</name>
</gene>
<dbReference type="Pfam" id="PF01657">
    <property type="entry name" value="Stress-antifung"/>
    <property type="match status" value="1"/>
</dbReference>
<evidence type="ECO:0000256" key="2">
    <source>
        <dbReference type="ARBA" id="ARBA00022737"/>
    </source>
</evidence>
<dbReference type="Gene3D" id="3.30.430.20">
    <property type="entry name" value="Gnk2 domain, C-X8-C-X2-C motif"/>
    <property type="match status" value="1"/>
</dbReference>
<proteinExistence type="predicted"/>
<dbReference type="CDD" id="cd23509">
    <property type="entry name" value="Gnk2-like"/>
    <property type="match status" value="1"/>
</dbReference>
<evidence type="ECO:0000313" key="4">
    <source>
        <dbReference type="Proteomes" id="UP000087766"/>
    </source>
</evidence>
<dbReference type="RefSeq" id="XP_014511958.1">
    <property type="nucleotide sequence ID" value="XM_014656472.1"/>
</dbReference>
<keyword evidence="4" id="KW-1185">Reference proteome</keyword>
<evidence type="ECO:0000259" key="3">
    <source>
        <dbReference type="PROSITE" id="PS51473"/>
    </source>
</evidence>
<evidence type="ECO:0000256" key="1">
    <source>
        <dbReference type="ARBA" id="ARBA00022729"/>
    </source>
</evidence>
<accession>A0A1S3V0U5</accession>
<protein>
    <submittedName>
        <fullName evidence="5">Cysteine-rich receptor-like protein kinase 29</fullName>
    </submittedName>
</protein>
<dbReference type="GeneID" id="106770675"/>
<keyword evidence="1" id="KW-0732">Signal</keyword>
<dbReference type="KEGG" id="vra:106770675"/>
<feature type="domain" description="Gnk2-homologous" evidence="3">
    <location>
        <begin position="1"/>
        <end position="50"/>
    </location>
</feature>
<dbReference type="PANTHER" id="PTHR32099">
    <property type="entry name" value="CYSTEINE-RICH REPEAT SECRETORY PROTEIN"/>
    <property type="match status" value="1"/>
</dbReference>
<dbReference type="OrthoDB" id="1909574at2759"/>
<sequence>MGFCPGYRTPEECIKCLNDSRATLTKDCPNQKEAILWNADCTLRYSNRSMYGLMENQPTVLLSVTSEVRGSVEQFNKALESLMRKLTRIAASGDSRRKDATGSEMLQIFKPYSVTRSARLICLRKIALSVWMKLSQKSQIAVGARVGAMF</sequence>
<dbReference type="InterPro" id="IPR038408">
    <property type="entry name" value="GNK2_sf"/>
</dbReference>
<organism evidence="4 5">
    <name type="scientific">Vigna radiata var. radiata</name>
    <name type="common">Mung bean</name>
    <name type="synonym">Phaseolus aureus</name>
    <dbReference type="NCBI Taxonomy" id="3916"/>
    <lineage>
        <taxon>Eukaryota</taxon>
        <taxon>Viridiplantae</taxon>
        <taxon>Streptophyta</taxon>
        <taxon>Embryophyta</taxon>
        <taxon>Tracheophyta</taxon>
        <taxon>Spermatophyta</taxon>
        <taxon>Magnoliopsida</taxon>
        <taxon>eudicotyledons</taxon>
        <taxon>Gunneridae</taxon>
        <taxon>Pentapetalae</taxon>
        <taxon>rosids</taxon>
        <taxon>fabids</taxon>
        <taxon>Fabales</taxon>
        <taxon>Fabaceae</taxon>
        <taxon>Papilionoideae</taxon>
        <taxon>50 kb inversion clade</taxon>
        <taxon>NPAAA clade</taxon>
        <taxon>indigoferoid/millettioid clade</taxon>
        <taxon>Phaseoleae</taxon>
        <taxon>Vigna</taxon>
    </lineage>
</organism>
<dbReference type="STRING" id="3916.A0A1S3V0U5"/>
<keyword evidence="2" id="KW-0677">Repeat</keyword>